<accession>A0A921LVG1</accession>
<gene>
    <name evidence="1" type="ORF">K8V70_08190</name>
</gene>
<dbReference type="Gene3D" id="3.30.460.40">
    <property type="match status" value="1"/>
</dbReference>
<comment type="caution">
    <text evidence="1">The sequence shown here is derived from an EMBL/GenBank/DDBJ whole genome shotgun (WGS) entry which is preliminary data.</text>
</comment>
<organism evidence="1 2">
    <name type="scientific">Enorma phocaeensis</name>
    <dbReference type="NCBI Taxonomy" id="1871019"/>
    <lineage>
        <taxon>Bacteria</taxon>
        <taxon>Bacillati</taxon>
        <taxon>Actinomycetota</taxon>
        <taxon>Coriobacteriia</taxon>
        <taxon>Coriobacteriales</taxon>
        <taxon>Coriobacteriaceae</taxon>
        <taxon>Enorma</taxon>
    </lineage>
</organism>
<evidence type="ECO:0000313" key="2">
    <source>
        <dbReference type="Proteomes" id="UP000753256"/>
    </source>
</evidence>
<reference evidence="1" key="1">
    <citation type="journal article" date="2021" name="PeerJ">
        <title>Extensive microbial diversity within the chicken gut microbiome revealed by metagenomics and culture.</title>
        <authorList>
            <person name="Gilroy R."/>
            <person name="Ravi A."/>
            <person name="Getino M."/>
            <person name="Pursley I."/>
            <person name="Horton D.L."/>
            <person name="Alikhan N.F."/>
            <person name="Baker D."/>
            <person name="Gharbi K."/>
            <person name="Hall N."/>
            <person name="Watson M."/>
            <person name="Adriaenssens E.M."/>
            <person name="Foster-Nyarko E."/>
            <person name="Jarju S."/>
            <person name="Secka A."/>
            <person name="Antonio M."/>
            <person name="Oren A."/>
            <person name="Chaudhuri R.R."/>
            <person name="La Ragione R."/>
            <person name="Hildebrand F."/>
            <person name="Pallen M.J."/>
        </authorList>
    </citation>
    <scope>NUCLEOTIDE SEQUENCE</scope>
    <source>
        <strain evidence="1">ChiHjej13B12-9602</strain>
    </source>
</reference>
<protein>
    <submittedName>
        <fullName evidence="1">Uncharacterized protein</fullName>
    </submittedName>
</protein>
<sequence length="237" mass="24984">MNQHDEQRLDGACISPDSCNDESPAGASRGGVACAQAKSVALRVLGEESLAGKVFLMGGLVPWIVSGQDSGRLHGDVDLAVRAKDMPAVRAWLAGRETRVAVLDSLDLPCNVAHADYGLCAIIDGVPVSFCPFTIDDGALCQRSAAFTQLEGFDALFEACASGIAMGDFVERRVLPNGGAVGMATLETCRAAKASSDREKDAVDIAELDRLGYDSARFARMTTAFERMNVICVAHSA</sequence>
<name>A0A921LVG1_9ACTN</name>
<dbReference type="EMBL" id="DYUZ01000029">
    <property type="protein sequence ID" value="HJG37820.1"/>
    <property type="molecule type" value="Genomic_DNA"/>
</dbReference>
<proteinExistence type="predicted"/>
<dbReference type="RefSeq" id="WP_273190842.1">
    <property type="nucleotide sequence ID" value="NZ_DYUZ01000029.1"/>
</dbReference>
<dbReference type="AlphaFoldDB" id="A0A921LVG1"/>
<evidence type="ECO:0000313" key="1">
    <source>
        <dbReference type="EMBL" id="HJG37820.1"/>
    </source>
</evidence>
<reference evidence="1" key="2">
    <citation type="submission" date="2021-09" db="EMBL/GenBank/DDBJ databases">
        <authorList>
            <person name="Gilroy R."/>
        </authorList>
    </citation>
    <scope>NUCLEOTIDE SEQUENCE</scope>
    <source>
        <strain evidence="1">ChiHjej13B12-9602</strain>
    </source>
</reference>
<dbReference type="Proteomes" id="UP000753256">
    <property type="component" value="Unassembled WGS sequence"/>
</dbReference>